<evidence type="ECO:0000313" key="3">
    <source>
        <dbReference type="Proteomes" id="UP000608450"/>
    </source>
</evidence>
<dbReference type="InterPro" id="IPR021245">
    <property type="entry name" value="DUF2790"/>
</dbReference>
<protein>
    <submittedName>
        <fullName evidence="2">DUF2790 domain-containing protein</fullName>
    </submittedName>
</protein>
<dbReference type="RefSeq" id="WP_196913664.1">
    <property type="nucleotide sequence ID" value="NZ_JADTFC010000131.1"/>
</dbReference>
<dbReference type="Gene3D" id="2.30.140.50">
    <property type="entry name" value="Protein of unknown function DUF2790"/>
    <property type="match status" value="1"/>
</dbReference>
<dbReference type="EMBL" id="JADTFC010000131">
    <property type="protein sequence ID" value="MBG6291680.1"/>
    <property type="molecule type" value="Genomic_DNA"/>
</dbReference>
<sequence length="90" mass="9806">MPRAPAAPEWAGDRAAPTPPPPGAAAPPPQDAPPAEDYHFGQKLDIKRVVQAPELDFCGIREVEMIYEDSTGQRHTLRYPVWGQGCGNEN</sequence>
<accession>A0ABS0KWH9</accession>
<feature type="compositionally biased region" description="Pro residues" evidence="1">
    <location>
        <begin position="17"/>
        <end position="32"/>
    </location>
</feature>
<dbReference type="Pfam" id="PF10976">
    <property type="entry name" value="DUF2790"/>
    <property type="match status" value="1"/>
</dbReference>
<name>A0ABS0KWH9_PSENT</name>
<evidence type="ECO:0000313" key="2">
    <source>
        <dbReference type="EMBL" id="MBG6291680.1"/>
    </source>
</evidence>
<comment type="caution">
    <text evidence="2">The sequence shown here is derived from an EMBL/GenBank/DDBJ whole genome shotgun (WGS) entry which is preliminary data.</text>
</comment>
<keyword evidence="3" id="KW-1185">Reference proteome</keyword>
<gene>
    <name evidence="2" type="ORF">I5I61_29840</name>
</gene>
<dbReference type="Proteomes" id="UP000608450">
    <property type="component" value="Unassembled WGS sequence"/>
</dbReference>
<organism evidence="2 3">
    <name type="scientific">Pseudomonas nitroreducens</name>
    <dbReference type="NCBI Taxonomy" id="46680"/>
    <lineage>
        <taxon>Bacteria</taxon>
        <taxon>Pseudomonadati</taxon>
        <taxon>Pseudomonadota</taxon>
        <taxon>Gammaproteobacteria</taxon>
        <taxon>Pseudomonadales</taxon>
        <taxon>Pseudomonadaceae</taxon>
        <taxon>Pseudomonas</taxon>
    </lineage>
</organism>
<reference evidence="2 3" key="1">
    <citation type="submission" date="2020-11" db="EMBL/GenBank/DDBJ databases">
        <title>Enhanced detection system for hospital associated transmission using whole genome sequencing surveillance.</title>
        <authorList>
            <person name="Harrison L.H."/>
            <person name="Van Tyne D."/>
            <person name="Marsh J.W."/>
            <person name="Griffith M.P."/>
            <person name="Snyder D.J."/>
            <person name="Cooper V.S."/>
            <person name="Mustapha M."/>
        </authorList>
    </citation>
    <scope>NUCLEOTIDE SEQUENCE [LARGE SCALE GENOMIC DNA]</scope>
    <source>
        <strain evidence="2 3">PSA00705</strain>
    </source>
</reference>
<feature type="region of interest" description="Disordered" evidence="1">
    <location>
        <begin position="1"/>
        <end position="37"/>
    </location>
</feature>
<evidence type="ECO:0000256" key="1">
    <source>
        <dbReference type="SAM" id="MobiDB-lite"/>
    </source>
</evidence>
<proteinExistence type="predicted"/>